<name>A0A8T2SDG0_CERRI</name>
<proteinExistence type="predicted"/>
<evidence type="ECO:0000313" key="1">
    <source>
        <dbReference type="EMBL" id="KAH7331140.1"/>
    </source>
</evidence>
<dbReference type="AlphaFoldDB" id="A0A8T2SDG0"/>
<reference evidence="1" key="1">
    <citation type="submission" date="2021-08" db="EMBL/GenBank/DDBJ databases">
        <title>WGS assembly of Ceratopteris richardii.</title>
        <authorList>
            <person name="Marchant D.B."/>
            <person name="Chen G."/>
            <person name="Jenkins J."/>
            <person name="Shu S."/>
            <person name="Leebens-Mack J."/>
            <person name="Grimwood J."/>
            <person name="Schmutz J."/>
            <person name="Soltis P."/>
            <person name="Soltis D."/>
            <person name="Chen Z.-H."/>
        </authorList>
    </citation>
    <scope>NUCLEOTIDE SEQUENCE</scope>
    <source>
        <strain evidence="1">Whitten #5841</strain>
        <tissue evidence="1">Leaf</tissue>
    </source>
</reference>
<gene>
    <name evidence="1" type="ORF">KP509_20G016600</name>
</gene>
<dbReference type="Proteomes" id="UP000825935">
    <property type="component" value="Chromosome 20"/>
</dbReference>
<comment type="caution">
    <text evidence="1">The sequence shown here is derived from an EMBL/GenBank/DDBJ whole genome shotgun (WGS) entry which is preliminary data.</text>
</comment>
<sequence>MHSSPSIMHLSLSTSEYDCPMQCIKCNPFNPHCLFSLTLMHIQCKLQQRAPVMYHTSSMSPSVITKCVDPFSNSPYSHTYALLPPSNTCCILLNKALLKC</sequence>
<dbReference type="EMBL" id="CM035425">
    <property type="protein sequence ID" value="KAH7331140.1"/>
    <property type="molecule type" value="Genomic_DNA"/>
</dbReference>
<protein>
    <submittedName>
        <fullName evidence="1">Uncharacterized protein</fullName>
    </submittedName>
</protein>
<organism evidence="1 2">
    <name type="scientific">Ceratopteris richardii</name>
    <name type="common">Triangle waterfern</name>
    <dbReference type="NCBI Taxonomy" id="49495"/>
    <lineage>
        <taxon>Eukaryota</taxon>
        <taxon>Viridiplantae</taxon>
        <taxon>Streptophyta</taxon>
        <taxon>Embryophyta</taxon>
        <taxon>Tracheophyta</taxon>
        <taxon>Polypodiopsida</taxon>
        <taxon>Polypodiidae</taxon>
        <taxon>Polypodiales</taxon>
        <taxon>Pteridineae</taxon>
        <taxon>Pteridaceae</taxon>
        <taxon>Parkerioideae</taxon>
        <taxon>Ceratopteris</taxon>
    </lineage>
</organism>
<evidence type="ECO:0000313" key="2">
    <source>
        <dbReference type="Proteomes" id="UP000825935"/>
    </source>
</evidence>
<accession>A0A8T2SDG0</accession>
<keyword evidence="2" id="KW-1185">Reference proteome</keyword>